<evidence type="ECO:0000313" key="2">
    <source>
        <dbReference type="EMBL" id="KAG5393051.1"/>
    </source>
</evidence>
<accession>A0ABQ7M6T8</accession>
<protein>
    <recommendedName>
        <fullName evidence="1">Reverse transcriptase zinc-binding domain-containing protein</fullName>
    </recommendedName>
</protein>
<feature type="domain" description="Reverse transcriptase zinc-binding" evidence="1">
    <location>
        <begin position="41"/>
        <end position="96"/>
    </location>
</feature>
<sequence length="152" mass="17956">MRLKSRVRRRSRLHGCLCRCILAEEQPDIGEDKISYLVCSGVPRFYFITWLAVLDRLSTGVRMRVWNVEQSCVFCGEKDETRDHMYFACPYMYTVWLRIVGRVLGSSITLDWNDTMTGLQGNTFSAMDYVLIRLAFQVTVYLIWRERNARRH</sequence>
<dbReference type="Proteomes" id="UP000823674">
    <property type="component" value="Chromosome A06"/>
</dbReference>
<evidence type="ECO:0000313" key="3">
    <source>
        <dbReference type="Proteomes" id="UP000823674"/>
    </source>
</evidence>
<organism evidence="2 3">
    <name type="scientific">Brassica rapa subsp. trilocularis</name>
    <dbReference type="NCBI Taxonomy" id="1813537"/>
    <lineage>
        <taxon>Eukaryota</taxon>
        <taxon>Viridiplantae</taxon>
        <taxon>Streptophyta</taxon>
        <taxon>Embryophyta</taxon>
        <taxon>Tracheophyta</taxon>
        <taxon>Spermatophyta</taxon>
        <taxon>Magnoliopsida</taxon>
        <taxon>eudicotyledons</taxon>
        <taxon>Gunneridae</taxon>
        <taxon>Pentapetalae</taxon>
        <taxon>rosids</taxon>
        <taxon>malvids</taxon>
        <taxon>Brassicales</taxon>
        <taxon>Brassicaceae</taxon>
        <taxon>Brassiceae</taxon>
        <taxon>Brassica</taxon>
    </lineage>
</organism>
<keyword evidence="3" id="KW-1185">Reference proteome</keyword>
<dbReference type="InterPro" id="IPR026960">
    <property type="entry name" value="RVT-Znf"/>
</dbReference>
<dbReference type="Pfam" id="PF13966">
    <property type="entry name" value="zf-RVT"/>
    <property type="match status" value="1"/>
</dbReference>
<evidence type="ECO:0000259" key="1">
    <source>
        <dbReference type="Pfam" id="PF13966"/>
    </source>
</evidence>
<proteinExistence type="predicted"/>
<comment type="caution">
    <text evidence="2">The sequence shown here is derived from an EMBL/GenBank/DDBJ whole genome shotgun (WGS) entry which is preliminary data.</text>
</comment>
<reference evidence="2 3" key="1">
    <citation type="submission" date="2021-03" db="EMBL/GenBank/DDBJ databases">
        <authorList>
            <person name="King G.J."/>
            <person name="Bancroft I."/>
            <person name="Baten A."/>
            <person name="Bloomfield J."/>
            <person name="Borpatragohain P."/>
            <person name="He Z."/>
            <person name="Irish N."/>
            <person name="Irwin J."/>
            <person name="Liu K."/>
            <person name="Mauleon R.P."/>
            <person name="Moore J."/>
            <person name="Morris R."/>
            <person name="Ostergaard L."/>
            <person name="Wang B."/>
            <person name="Wells R."/>
        </authorList>
    </citation>
    <scope>NUCLEOTIDE SEQUENCE [LARGE SCALE GENOMIC DNA]</scope>
    <source>
        <strain evidence="2">R-o-18</strain>
        <tissue evidence="2">Leaf</tissue>
    </source>
</reference>
<name>A0ABQ7M6T8_BRACM</name>
<gene>
    <name evidence="2" type="primary">A06p021660.1_BraROA</name>
    <name evidence="2" type="ORF">IGI04_023014</name>
</gene>
<dbReference type="EMBL" id="JADBGQ010000006">
    <property type="protein sequence ID" value="KAG5393051.1"/>
    <property type="molecule type" value="Genomic_DNA"/>
</dbReference>